<dbReference type="InterPro" id="IPR037401">
    <property type="entry name" value="SnoaL-like"/>
</dbReference>
<evidence type="ECO:0000259" key="1">
    <source>
        <dbReference type="Pfam" id="PF12680"/>
    </source>
</evidence>
<dbReference type="Pfam" id="PF12680">
    <property type="entry name" value="SnoaL_2"/>
    <property type="match status" value="1"/>
</dbReference>
<dbReference type="EMBL" id="JBHUIP010000003">
    <property type="protein sequence ID" value="MFD2261892.1"/>
    <property type="molecule type" value="Genomic_DNA"/>
</dbReference>
<comment type="caution">
    <text evidence="2">The sequence shown here is derived from an EMBL/GenBank/DDBJ whole genome shotgun (WGS) entry which is preliminary data.</text>
</comment>
<dbReference type="Gene3D" id="3.10.450.50">
    <property type="match status" value="1"/>
</dbReference>
<dbReference type="Proteomes" id="UP001597295">
    <property type="component" value="Unassembled WGS sequence"/>
</dbReference>
<reference evidence="3" key="1">
    <citation type="journal article" date="2019" name="Int. J. Syst. Evol. Microbiol.">
        <title>The Global Catalogue of Microorganisms (GCM) 10K type strain sequencing project: providing services to taxonomists for standard genome sequencing and annotation.</title>
        <authorList>
            <consortium name="The Broad Institute Genomics Platform"/>
            <consortium name="The Broad Institute Genome Sequencing Center for Infectious Disease"/>
            <person name="Wu L."/>
            <person name="Ma J."/>
        </authorList>
    </citation>
    <scope>NUCLEOTIDE SEQUENCE [LARGE SCALE GENOMIC DNA]</scope>
    <source>
        <strain evidence="3">CGMCC 1.19062</strain>
    </source>
</reference>
<evidence type="ECO:0000313" key="2">
    <source>
        <dbReference type="EMBL" id="MFD2261892.1"/>
    </source>
</evidence>
<proteinExistence type="predicted"/>
<dbReference type="RefSeq" id="WP_379874806.1">
    <property type="nucleotide sequence ID" value="NZ_JBHUIP010000003.1"/>
</dbReference>
<dbReference type="InterPro" id="IPR032710">
    <property type="entry name" value="NTF2-like_dom_sf"/>
</dbReference>
<gene>
    <name evidence="2" type="ORF">ACFSM5_03270</name>
</gene>
<sequence length="138" mass="15635">MLNAWADFWQNLTPDRISRVRALCTSDVRFVDPFNDLVGVERMEAMLQHMFAALDTPRFVVIDRAMGEKAGYLRWEFTCRWSGNATSINGMSEVSFAANGQVVSHRDHWDSGEQVYGRVPLLGSVIKLVKKRLSLPSS</sequence>
<feature type="domain" description="SnoaL-like" evidence="1">
    <location>
        <begin position="8"/>
        <end position="105"/>
    </location>
</feature>
<keyword evidence="3" id="KW-1185">Reference proteome</keyword>
<organism evidence="2 3">
    <name type="scientific">Lacibacterium aquatile</name>
    <dbReference type="NCBI Taxonomy" id="1168082"/>
    <lineage>
        <taxon>Bacteria</taxon>
        <taxon>Pseudomonadati</taxon>
        <taxon>Pseudomonadota</taxon>
        <taxon>Alphaproteobacteria</taxon>
        <taxon>Rhodospirillales</taxon>
        <taxon>Rhodospirillaceae</taxon>
    </lineage>
</organism>
<accession>A0ABW5DLC5</accession>
<evidence type="ECO:0000313" key="3">
    <source>
        <dbReference type="Proteomes" id="UP001597295"/>
    </source>
</evidence>
<name>A0ABW5DLC5_9PROT</name>
<dbReference type="SUPFAM" id="SSF54427">
    <property type="entry name" value="NTF2-like"/>
    <property type="match status" value="1"/>
</dbReference>
<protein>
    <submittedName>
        <fullName evidence="2">Nuclear transport factor 2 family protein</fullName>
    </submittedName>
</protein>